<dbReference type="PATRIC" id="fig|768706.3.peg.3558"/>
<dbReference type="CDD" id="cd10451">
    <property type="entry name" value="GIY-YIG_LuxR_like"/>
    <property type="match status" value="1"/>
</dbReference>
<dbReference type="OrthoDB" id="9789954at2"/>
<dbReference type="Gene3D" id="3.40.1440.10">
    <property type="entry name" value="GIY-YIG endonuclease"/>
    <property type="match status" value="1"/>
</dbReference>
<gene>
    <name evidence="1" type="ordered locus">Desor_3534</name>
</gene>
<dbReference type="EMBL" id="CP003108">
    <property type="protein sequence ID" value="AET69017.1"/>
    <property type="molecule type" value="Genomic_DNA"/>
</dbReference>
<dbReference type="InterPro" id="IPR035901">
    <property type="entry name" value="GIY-YIG_endonuc_sf"/>
</dbReference>
<dbReference type="RefSeq" id="WP_014185825.1">
    <property type="nucleotide sequence ID" value="NC_016584.1"/>
</dbReference>
<evidence type="ECO:0008006" key="3">
    <source>
        <dbReference type="Google" id="ProtNLM"/>
    </source>
</evidence>
<proteinExistence type="predicted"/>
<dbReference type="eggNOG" id="COG3860">
    <property type="taxonomic scope" value="Bacteria"/>
</dbReference>
<reference evidence="2" key="1">
    <citation type="submission" date="2011-11" db="EMBL/GenBank/DDBJ databases">
        <title>Complete sequence of Desulfosporosinus orientis DSM 765.</title>
        <authorList>
            <person name="Lucas S."/>
            <person name="Han J."/>
            <person name="Lapidus A."/>
            <person name="Cheng J.-F."/>
            <person name="Goodwin L."/>
            <person name="Pitluck S."/>
            <person name="Peters L."/>
            <person name="Ovchinnikova G."/>
            <person name="Teshima H."/>
            <person name="Detter J.C."/>
            <person name="Han C."/>
            <person name="Tapia R."/>
            <person name="Land M."/>
            <person name="Hauser L."/>
            <person name="Kyrpides N."/>
            <person name="Ivanova N."/>
            <person name="Pagani I."/>
            <person name="Pester M."/>
            <person name="Spring S."/>
            <person name="Ollivier B."/>
            <person name="Rattei T."/>
            <person name="Klenk H.-P."/>
            <person name="Wagner M."/>
            <person name="Loy A."/>
            <person name="Woyke T."/>
        </authorList>
    </citation>
    <scope>NUCLEOTIDE SEQUENCE [LARGE SCALE GENOMIC DNA]</scope>
    <source>
        <strain evidence="2">ATCC 19365 / DSM 765 / NCIMB 8382 / VKM B-1628</strain>
    </source>
</reference>
<accession>G7WH03</accession>
<keyword evidence="2" id="KW-1185">Reference proteome</keyword>
<name>G7WH03_DESOD</name>
<evidence type="ECO:0000313" key="1">
    <source>
        <dbReference type="EMBL" id="AET69017.1"/>
    </source>
</evidence>
<dbReference type="STRING" id="768706.Desor_3534"/>
<dbReference type="Proteomes" id="UP000006346">
    <property type="component" value="Chromosome"/>
</dbReference>
<reference evidence="1 2" key="2">
    <citation type="journal article" date="2012" name="J. Bacteriol.">
        <title>Complete genome sequences of Desulfosporosinus orientis DSM765T, Desulfosporosinus youngiae DSM17734T, Desulfosporosinus meridiei DSM13257T, and Desulfosporosinus acidiphilus DSM22704T.</title>
        <authorList>
            <person name="Pester M."/>
            <person name="Brambilla E."/>
            <person name="Alazard D."/>
            <person name="Rattei T."/>
            <person name="Weinmaier T."/>
            <person name="Han J."/>
            <person name="Lucas S."/>
            <person name="Lapidus A."/>
            <person name="Cheng J.F."/>
            <person name="Goodwin L."/>
            <person name="Pitluck S."/>
            <person name="Peters L."/>
            <person name="Ovchinnikova G."/>
            <person name="Teshima H."/>
            <person name="Detter J.C."/>
            <person name="Han C.S."/>
            <person name="Tapia R."/>
            <person name="Land M.L."/>
            <person name="Hauser L."/>
            <person name="Kyrpides N.C."/>
            <person name="Ivanova N.N."/>
            <person name="Pagani I."/>
            <person name="Huntmann M."/>
            <person name="Wei C.L."/>
            <person name="Davenport K.W."/>
            <person name="Daligault H."/>
            <person name="Chain P.S."/>
            <person name="Chen A."/>
            <person name="Mavromatis K."/>
            <person name="Markowitz V."/>
            <person name="Szeto E."/>
            <person name="Mikhailova N."/>
            <person name="Pati A."/>
            <person name="Wagner M."/>
            <person name="Woyke T."/>
            <person name="Ollivier B."/>
            <person name="Klenk H.P."/>
            <person name="Spring S."/>
            <person name="Loy A."/>
        </authorList>
    </citation>
    <scope>NUCLEOTIDE SEQUENCE [LARGE SCALE GENOMIC DNA]</scope>
    <source>
        <strain evidence="2">ATCC 19365 / DSM 765 / NCIMB 8382 / VKM B-1628</strain>
    </source>
</reference>
<evidence type="ECO:0000313" key="2">
    <source>
        <dbReference type="Proteomes" id="UP000006346"/>
    </source>
</evidence>
<sequence>MNRKKELKEQYRQLKPEMGVFMIRSNRNNKCLIEGTLRLNATINRVKFQLDFGSYPNRELQKEWKEYGEANFTFRILENLEYEKDETKTDYSDELELLQMDWEERMAKQDFEFYMK</sequence>
<organism evidence="1 2">
    <name type="scientific">Desulfosporosinus orientis (strain ATCC 19365 / DSM 765 / NCIMB 8382 / VKM B-1628 / Singapore I)</name>
    <name type="common">Desulfotomaculum orientis</name>
    <dbReference type="NCBI Taxonomy" id="768706"/>
    <lineage>
        <taxon>Bacteria</taxon>
        <taxon>Bacillati</taxon>
        <taxon>Bacillota</taxon>
        <taxon>Clostridia</taxon>
        <taxon>Eubacteriales</taxon>
        <taxon>Desulfitobacteriaceae</taxon>
        <taxon>Desulfosporosinus</taxon>
    </lineage>
</organism>
<protein>
    <recommendedName>
        <fullName evidence="3">GIY-YIG domain-containing protein</fullName>
    </recommendedName>
</protein>
<dbReference type="HOGENOM" id="CLU_146070_1_0_9"/>
<dbReference type="AlphaFoldDB" id="G7WH03"/>
<dbReference type="KEGG" id="dor:Desor_3534"/>